<dbReference type="AlphaFoldDB" id="A0A6A6GV06"/>
<dbReference type="OrthoDB" id="5598852at2759"/>
<dbReference type="Pfam" id="PF01636">
    <property type="entry name" value="APH"/>
    <property type="match status" value="1"/>
</dbReference>
<evidence type="ECO:0000313" key="3">
    <source>
        <dbReference type="EMBL" id="KAF2229418.1"/>
    </source>
</evidence>
<reference evidence="3" key="1">
    <citation type="journal article" date="2020" name="Stud. Mycol.">
        <title>101 Dothideomycetes genomes: a test case for predicting lifestyles and emergence of pathogens.</title>
        <authorList>
            <person name="Haridas S."/>
            <person name="Albert R."/>
            <person name="Binder M."/>
            <person name="Bloem J."/>
            <person name="Labutti K."/>
            <person name="Salamov A."/>
            <person name="Andreopoulos B."/>
            <person name="Baker S."/>
            <person name="Barry K."/>
            <person name="Bills G."/>
            <person name="Bluhm B."/>
            <person name="Cannon C."/>
            <person name="Castanera R."/>
            <person name="Culley D."/>
            <person name="Daum C."/>
            <person name="Ezra D."/>
            <person name="Gonzalez J."/>
            <person name="Henrissat B."/>
            <person name="Kuo A."/>
            <person name="Liang C."/>
            <person name="Lipzen A."/>
            <person name="Lutzoni F."/>
            <person name="Magnuson J."/>
            <person name="Mondo S."/>
            <person name="Nolan M."/>
            <person name="Ohm R."/>
            <person name="Pangilinan J."/>
            <person name="Park H.-J."/>
            <person name="Ramirez L."/>
            <person name="Alfaro M."/>
            <person name="Sun H."/>
            <person name="Tritt A."/>
            <person name="Yoshinaga Y."/>
            <person name="Zwiers L.-H."/>
            <person name="Turgeon B."/>
            <person name="Goodwin S."/>
            <person name="Spatafora J."/>
            <person name="Crous P."/>
            <person name="Grigoriev I."/>
        </authorList>
    </citation>
    <scope>NUCLEOTIDE SEQUENCE</scope>
    <source>
        <strain evidence="3">Tuck. ex Michener</strain>
    </source>
</reference>
<feature type="region of interest" description="Disordered" evidence="1">
    <location>
        <begin position="1"/>
        <end position="20"/>
    </location>
</feature>
<gene>
    <name evidence="3" type="ORF">EV356DRAFT_455885</name>
</gene>
<sequence length="400" mass="44893">MSLTRPNTHPAIATPNSSNSHSNLINSHLHSFFTRNNLNPLDRDQCDIAATRLHPDAVIRVFEHQGYCSYTLYASFFSWSATHTSLLQFRPKQFAIDVELVAKARLIYGACVPRVWRPGTVKNPNAKAQHLEKRQLLIYEMDLLPGHPYPLLQPHTKSLSPDAYHRQLRLVRDLAAFLARGYHAANTTTTTPASSPASTPQMTGKVGPHLTFKLSRLAHDLPTPRLRAHAQRALSRLHLLRALPLVLNHGDLVPTNVLVDRATFELRGVVDWAEAEVLPWGVCAYGVEYALGWLASSSSARGSMVGREWVYYDCAASLRRSFWDALAEEVPALREEGGEMGEAVRLARDVGVLLWYGYAWDEGLIDRVVNWERDEVECVCLEAFLGVDEEERKDGIEAKL</sequence>
<dbReference type="Proteomes" id="UP000800092">
    <property type="component" value="Unassembled WGS sequence"/>
</dbReference>
<accession>A0A6A6GV06</accession>
<dbReference type="InterPro" id="IPR011009">
    <property type="entry name" value="Kinase-like_dom_sf"/>
</dbReference>
<feature type="domain" description="Aminoglycoside phosphotransferase" evidence="2">
    <location>
        <begin position="166"/>
        <end position="276"/>
    </location>
</feature>
<organism evidence="3 4">
    <name type="scientific">Viridothelium virens</name>
    <name type="common">Speckled blister lichen</name>
    <name type="synonym">Trypethelium virens</name>
    <dbReference type="NCBI Taxonomy" id="1048519"/>
    <lineage>
        <taxon>Eukaryota</taxon>
        <taxon>Fungi</taxon>
        <taxon>Dikarya</taxon>
        <taxon>Ascomycota</taxon>
        <taxon>Pezizomycotina</taxon>
        <taxon>Dothideomycetes</taxon>
        <taxon>Dothideomycetes incertae sedis</taxon>
        <taxon>Trypetheliales</taxon>
        <taxon>Trypetheliaceae</taxon>
        <taxon>Viridothelium</taxon>
    </lineage>
</organism>
<name>A0A6A6GV06_VIRVR</name>
<dbReference type="EMBL" id="ML991864">
    <property type="protein sequence ID" value="KAF2229418.1"/>
    <property type="molecule type" value="Genomic_DNA"/>
</dbReference>
<dbReference type="Gene3D" id="3.90.1200.10">
    <property type="match status" value="1"/>
</dbReference>
<dbReference type="InterPro" id="IPR002575">
    <property type="entry name" value="Aminoglycoside_PTrfase"/>
</dbReference>
<dbReference type="SUPFAM" id="SSF56112">
    <property type="entry name" value="Protein kinase-like (PK-like)"/>
    <property type="match status" value="1"/>
</dbReference>
<evidence type="ECO:0000259" key="2">
    <source>
        <dbReference type="Pfam" id="PF01636"/>
    </source>
</evidence>
<keyword evidence="4" id="KW-1185">Reference proteome</keyword>
<evidence type="ECO:0000313" key="4">
    <source>
        <dbReference type="Proteomes" id="UP000800092"/>
    </source>
</evidence>
<proteinExistence type="predicted"/>
<protein>
    <recommendedName>
        <fullName evidence="2">Aminoglycoside phosphotransferase domain-containing protein</fullName>
    </recommendedName>
</protein>
<evidence type="ECO:0000256" key="1">
    <source>
        <dbReference type="SAM" id="MobiDB-lite"/>
    </source>
</evidence>